<evidence type="ECO:0000256" key="1">
    <source>
        <dbReference type="SAM" id="MobiDB-lite"/>
    </source>
</evidence>
<dbReference type="RefSeq" id="WP_359040733.1">
    <property type="nucleotide sequence ID" value="NZ_JBEZVI010000002.1"/>
</dbReference>
<protein>
    <recommendedName>
        <fullName evidence="4">Secreted protein</fullName>
    </recommendedName>
</protein>
<organism evidence="2 3">
    <name type="scientific">Streptomyces catenulae</name>
    <dbReference type="NCBI Taxonomy" id="66875"/>
    <lineage>
        <taxon>Bacteria</taxon>
        <taxon>Bacillati</taxon>
        <taxon>Actinomycetota</taxon>
        <taxon>Actinomycetes</taxon>
        <taxon>Kitasatosporales</taxon>
        <taxon>Streptomycetaceae</taxon>
        <taxon>Streptomyces</taxon>
    </lineage>
</organism>
<proteinExistence type="predicted"/>
<gene>
    <name evidence="2" type="ORF">AB0E61_03010</name>
</gene>
<feature type="region of interest" description="Disordered" evidence="1">
    <location>
        <begin position="339"/>
        <end position="378"/>
    </location>
</feature>
<feature type="compositionally biased region" description="Basic and acidic residues" evidence="1">
    <location>
        <begin position="151"/>
        <end position="180"/>
    </location>
</feature>
<evidence type="ECO:0000313" key="3">
    <source>
        <dbReference type="Proteomes" id="UP001550853"/>
    </source>
</evidence>
<evidence type="ECO:0008006" key="4">
    <source>
        <dbReference type="Google" id="ProtNLM"/>
    </source>
</evidence>
<reference evidence="2 3" key="1">
    <citation type="submission" date="2024-06" db="EMBL/GenBank/DDBJ databases">
        <title>The Natural Products Discovery Center: Release of the First 8490 Sequenced Strains for Exploring Actinobacteria Biosynthetic Diversity.</title>
        <authorList>
            <person name="Kalkreuter E."/>
            <person name="Kautsar S.A."/>
            <person name="Yang D."/>
            <person name="Bader C.D."/>
            <person name="Teijaro C.N."/>
            <person name="Fluegel L."/>
            <person name="Davis C.M."/>
            <person name="Simpson J.R."/>
            <person name="Lauterbach L."/>
            <person name="Steele A.D."/>
            <person name="Gui C."/>
            <person name="Meng S."/>
            <person name="Li G."/>
            <person name="Viehrig K."/>
            <person name="Ye F."/>
            <person name="Su P."/>
            <person name="Kiefer A.F."/>
            <person name="Nichols A."/>
            <person name="Cepeda A.J."/>
            <person name="Yan W."/>
            <person name="Fan B."/>
            <person name="Jiang Y."/>
            <person name="Adhikari A."/>
            <person name="Zheng C.-J."/>
            <person name="Schuster L."/>
            <person name="Cowan T.M."/>
            <person name="Smanski M.J."/>
            <person name="Chevrette M.G."/>
            <person name="De Carvalho L.P.S."/>
            <person name="Shen B."/>
        </authorList>
    </citation>
    <scope>NUCLEOTIDE SEQUENCE [LARGE SCALE GENOMIC DNA]</scope>
    <source>
        <strain evidence="2 3">NPDC033039</strain>
    </source>
</reference>
<comment type="caution">
    <text evidence="2">The sequence shown here is derived from an EMBL/GenBank/DDBJ whole genome shotgun (WGS) entry which is preliminary data.</text>
</comment>
<dbReference type="EMBL" id="JBEZVI010000002">
    <property type="protein sequence ID" value="MEU3709051.1"/>
    <property type="molecule type" value="Genomic_DNA"/>
</dbReference>
<sequence length="378" mass="39406">MNRVLSLSGRVTPQRRMAVFGYGLLTTAVAYSGLTAAAGGTKVPKQTVRADTATTSVDAEAGVYQRQPASGYIPTYFDGHGGIAGVPMTDEQRKALSKEAVRRGMSKSDADALAYGDELPEGAAASEAEGRTGQGNAPTAMLYREVAPSEGTDRAAVADEEGKADRKAPAAPSRAEKLDPRATANAGPTADKRRGGEESVGEIIKHEIGELLPESVKDLVDHLAPFRSYMAAISQPGTEAIWEVSEPHRTTGDVTIEATSQVSESISVSVEVTASDSVKRGAEVGPSVSVTVTDPATDEVLVEPEPEQVDVPEDASRVAIGSVVEAVVAASVDEYGAVEAAQSRRSTETADEPPSAEVATGREEGFQRTGRKQPGTTP</sequence>
<keyword evidence="3" id="KW-1185">Reference proteome</keyword>
<evidence type="ECO:0000313" key="2">
    <source>
        <dbReference type="EMBL" id="MEU3709051.1"/>
    </source>
</evidence>
<feature type="compositionally biased region" description="Basic and acidic residues" evidence="1">
    <location>
        <begin position="190"/>
        <end position="199"/>
    </location>
</feature>
<accession>A0ABV2YU90</accession>
<feature type="region of interest" description="Disordered" evidence="1">
    <location>
        <begin position="149"/>
        <end position="199"/>
    </location>
</feature>
<name>A0ABV2YU90_9ACTN</name>
<dbReference type="Proteomes" id="UP001550853">
    <property type="component" value="Unassembled WGS sequence"/>
</dbReference>